<keyword evidence="6 15" id="KW-0812">Transmembrane</keyword>
<evidence type="ECO:0000313" key="19">
    <source>
        <dbReference type="Proteomes" id="UP001175271"/>
    </source>
</evidence>
<evidence type="ECO:0000256" key="13">
    <source>
        <dbReference type="ARBA" id="ARBA00023303"/>
    </source>
</evidence>
<dbReference type="PANTHER" id="PTHR13462:SF10">
    <property type="entry name" value="CALCIUM UNIPORTER PROTEIN, MITOCHONDRIAL"/>
    <property type="match status" value="1"/>
</dbReference>
<evidence type="ECO:0000256" key="11">
    <source>
        <dbReference type="ARBA" id="ARBA00023128"/>
    </source>
</evidence>
<evidence type="ECO:0000256" key="1">
    <source>
        <dbReference type="ARBA" id="ARBA00004448"/>
    </source>
</evidence>
<organism evidence="18 19">
    <name type="scientific">Steinernema hermaphroditum</name>
    <dbReference type="NCBI Taxonomy" id="289476"/>
    <lineage>
        <taxon>Eukaryota</taxon>
        <taxon>Metazoa</taxon>
        <taxon>Ecdysozoa</taxon>
        <taxon>Nematoda</taxon>
        <taxon>Chromadorea</taxon>
        <taxon>Rhabditida</taxon>
        <taxon>Tylenchina</taxon>
        <taxon>Panagrolaimomorpha</taxon>
        <taxon>Strongyloidoidea</taxon>
        <taxon>Steinernematidae</taxon>
        <taxon>Steinernema</taxon>
    </lineage>
</organism>
<feature type="transmembrane region" description="Helical" evidence="15">
    <location>
        <begin position="242"/>
        <end position="260"/>
    </location>
</feature>
<keyword evidence="9 15" id="KW-1133">Transmembrane helix</keyword>
<accession>A0AA39IJB8</accession>
<comment type="caution">
    <text evidence="18">The sequence shown here is derived from an EMBL/GenBank/DDBJ whole genome shotgun (WGS) entry which is preliminary data.</text>
</comment>
<comment type="similarity">
    <text evidence="2 15">Belongs to the MCU (TC 1.A.77) family.</text>
</comment>
<evidence type="ECO:0000256" key="16">
    <source>
        <dbReference type="SAM" id="SignalP"/>
    </source>
</evidence>
<keyword evidence="3 15" id="KW-0813">Transport</keyword>
<evidence type="ECO:0000256" key="12">
    <source>
        <dbReference type="ARBA" id="ARBA00023136"/>
    </source>
</evidence>
<keyword evidence="5 15" id="KW-0107">Calcium channel</keyword>
<evidence type="ECO:0000256" key="2">
    <source>
        <dbReference type="ARBA" id="ARBA00005653"/>
    </source>
</evidence>
<evidence type="ECO:0000313" key="18">
    <source>
        <dbReference type="EMBL" id="KAK0425392.1"/>
    </source>
</evidence>
<comment type="catalytic activity">
    <reaction evidence="14">
        <text>Ca(2+)(in) = Ca(2+)(out)</text>
        <dbReference type="Rhea" id="RHEA:29671"/>
        <dbReference type="ChEBI" id="CHEBI:29108"/>
    </reaction>
</comment>
<keyword evidence="13 15" id="KW-0407">Ion channel</keyword>
<comment type="function">
    <text evidence="15">Mitochondrial inner membrane calcium uniporter that mediates calcium uptake into mitochondria. Mitochondrial calcium homeostasis plays key roles in cellular physiology and regulates cell bioenergetics, cytoplasmic calcium signals and activation of cell death pathways.</text>
</comment>
<evidence type="ECO:0000256" key="6">
    <source>
        <dbReference type="ARBA" id="ARBA00022692"/>
    </source>
</evidence>
<evidence type="ECO:0000256" key="9">
    <source>
        <dbReference type="ARBA" id="ARBA00022989"/>
    </source>
</evidence>
<dbReference type="AlphaFoldDB" id="A0AA39IJB8"/>
<evidence type="ECO:0000256" key="4">
    <source>
        <dbReference type="ARBA" id="ARBA00022568"/>
    </source>
</evidence>
<keyword evidence="10 15" id="KW-0406">Ion transport</keyword>
<keyword evidence="11 15" id="KW-0496">Mitochondrion</keyword>
<evidence type="ECO:0000256" key="10">
    <source>
        <dbReference type="ARBA" id="ARBA00023065"/>
    </source>
</evidence>
<reference evidence="18" key="1">
    <citation type="submission" date="2023-06" db="EMBL/GenBank/DDBJ databases">
        <title>Genomic analysis of the entomopathogenic nematode Steinernema hermaphroditum.</title>
        <authorList>
            <person name="Schwarz E.M."/>
            <person name="Heppert J.K."/>
            <person name="Baniya A."/>
            <person name="Schwartz H.T."/>
            <person name="Tan C.-H."/>
            <person name="Antoshechkin I."/>
            <person name="Sternberg P.W."/>
            <person name="Goodrich-Blair H."/>
            <person name="Dillman A.R."/>
        </authorList>
    </citation>
    <scope>NUCLEOTIDE SEQUENCE</scope>
    <source>
        <strain evidence="18">PS9179</strain>
        <tissue evidence="18">Whole animal</tissue>
    </source>
</reference>
<dbReference type="EMBL" id="JAUCMV010000001">
    <property type="protein sequence ID" value="KAK0425392.1"/>
    <property type="molecule type" value="Genomic_DNA"/>
</dbReference>
<dbReference type="Pfam" id="PF04678">
    <property type="entry name" value="MCU"/>
    <property type="match status" value="1"/>
</dbReference>
<dbReference type="PANTHER" id="PTHR13462">
    <property type="entry name" value="CALCIUM UNIPORTER PROTEIN, MITOCHONDRIAL"/>
    <property type="match status" value="1"/>
</dbReference>
<sequence>MRHKILVSSVLLGRCRVLSTECASHTGYSSVGTGLIREKESRVSVRYEKGLPIVTVPLPSRSEMCQFSLRPISDTVGTLCKSLSDEDKGIDFVALYSQDGVRISNSTSIEHLLQFQNFRLRINDVFYDVEAPPCENLESVLLSNSSEKLRTLDDIKVTVASLHAVLNVDEYKLDRERTLLKRLEETKVALKPLEEKKRIIDEECEKRSERVLWAGFAAMGLQTGIFARLTWWEYSWDIMEPVTYFATYATVIGTLGYYILTRQQFEYPTARGHVFFSHFHKIAVKHDFNIERYNQLKQLVEEIERDLGRLRDPLYQHLPAKRLFHLMQLEKTKKEWAAAKRPEERN</sequence>
<keyword evidence="8 15" id="KW-0106">Calcium</keyword>
<feature type="domain" description="Calcium uniporter protein C-terminal" evidence="17">
    <location>
        <begin position="86"/>
        <end position="296"/>
    </location>
</feature>
<dbReference type="GO" id="GO:0036444">
    <property type="term" value="P:calcium import into the mitochondrion"/>
    <property type="evidence" value="ECO:0007669"/>
    <property type="project" value="TreeGrafter"/>
</dbReference>
<evidence type="ECO:0000256" key="8">
    <source>
        <dbReference type="ARBA" id="ARBA00022837"/>
    </source>
</evidence>
<dbReference type="GO" id="GO:0015292">
    <property type="term" value="F:uniporter activity"/>
    <property type="evidence" value="ECO:0007669"/>
    <property type="project" value="UniProtKB-UniRule"/>
</dbReference>
<dbReference type="InterPro" id="IPR006769">
    <property type="entry name" value="MCU_C"/>
</dbReference>
<evidence type="ECO:0000256" key="5">
    <source>
        <dbReference type="ARBA" id="ARBA00022673"/>
    </source>
</evidence>
<comment type="subcellular location">
    <subcellularLocation>
        <location evidence="1 15">Mitochondrion inner membrane</location>
        <topology evidence="1 15">Multi-pass membrane protein</topology>
    </subcellularLocation>
</comment>
<feature type="signal peptide" evidence="16">
    <location>
        <begin position="1"/>
        <end position="20"/>
    </location>
</feature>
<dbReference type="Proteomes" id="UP001175271">
    <property type="component" value="Unassembled WGS sequence"/>
</dbReference>
<feature type="transmembrane region" description="Helical" evidence="15">
    <location>
        <begin position="211"/>
        <end position="230"/>
    </location>
</feature>
<keyword evidence="16" id="KW-0732">Signal</keyword>
<name>A0AA39IJB8_9BILA</name>
<protein>
    <recommendedName>
        <fullName evidence="15">Calcium uniporter protein</fullName>
    </recommendedName>
</protein>
<evidence type="ECO:0000256" key="14">
    <source>
        <dbReference type="ARBA" id="ARBA00036634"/>
    </source>
</evidence>
<keyword evidence="4 15" id="KW-0109">Calcium transport</keyword>
<feature type="chain" id="PRO_5041405077" description="Calcium uniporter protein" evidence="16">
    <location>
        <begin position="21"/>
        <end position="346"/>
    </location>
</feature>
<keyword evidence="7 15" id="KW-0999">Mitochondrion inner membrane</keyword>
<dbReference type="GO" id="GO:0051560">
    <property type="term" value="P:mitochondrial calcium ion homeostasis"/>
    <property type="evidence" value="ECO:0007669"/>
    <property type="project" value="UniProtKB-UniRule"/>
</dbReference>
<evidence type="ECO:0000256" key="15">
    <source>
        <dbReference type="RuleBase" id="RU367035"/>
    </source>
</evidence>
<keyword evidence="19" id="KW-1185">Reference proteome</keyword>
<dbReference type="InterPro" id="IPR039055">
    <property type="entry name" value="MCU_fam"/>
</dbReference>
<evidence type="ECO:0000256" key="3">
    <source>
        <dbReference type="ARBA" id="ARBA00022448"/>
    </source>
</evidence>
<keyword evidence="12 15" id="KW-0472">Membrane</keyword>
<proteinExistence type="inferred from homology"/>
<dbReference type="GO" id="GO:0005262">
    <property type="term" value="F:calcium channel activity"/>
    <property type="evidence" value="ECO:0007669"/>
    <property type="project" value="UniProtKB-UniRule"/>
</dbReference>
<evidence type="ECO:0000259" key="17">
    <source>
        <dbReference type="Pfam" id="PF04678"/>
    </source>
</evidence>
<gene>
    <name evidence="18" type="ORF">QR680_009177</name>
</gene>
<dbReference type="GO" id="GO:1990246">
    <property type="term" value="C:uniplex complex"/>
    <property type="evidence" value="ECO:0007669"/>
    <property type="project" value="TreeGrafter"/>
</dbReference>
<evidence type="ECO:0000256" key="7">
    <source>
        <dbReference type="ARBA" id="ARBA00022792"/>
    </source>
</evidence>
<comment type="domain">
    <text evidence="15">The selectivity filter, in which calcium ions are arranged in single file, is composed of two acidic rings separated by one helical turn along the central axis of the channel pore.</text>
</comment>